<keyword evidence="2" id="KW-0812">Transmembrane</keyword>
<name>A0A323VCP9_9ACTN</name>
<evidence type="ECO:0000256" key="1">
    <source>
        <dbReference type="SAM" id="MobiDB-lite"/>
    </source>
</evidence>
<evidence type="ECO:0000313" key="4">
    <source>
        <dbReference type="Proteomes" id="UP000247602"/>
    </source>
</evidence>
<dbReference type="Proteomes" id="UP000247602">
    <property type="component" value="Unassembled WGS sequence"/>
</dbReference>
<dbReference type="Pfam" id="PF12277">
    <property type="entry name" value="DUF3618"/>
    <property type="match status" value="1"/>
</dbReference>
<feature type="transmembrane region" description="Helical" evidence="2">
    <location>
        <begin position="101"/>
        <end position="119"/>
    </location>
</feature>
<accession>A0A323VCP9</accession>
<reference evidence="3 4" key="1">
    <citation type="submission" date="2018-06" db="EMBL/GenBank/DDBJ databases">
        <title>Draft genome sequence of Modestobacter versicolor CP153-2.</title>
        <authorList>
            <person name="Gundlapally S.R."/>
        </authorList>
    </citation>
    <scope>NUCLEOTIDE SEQUENCE [LARGE SCALE GENOMIC DNA]</scope>
    <source>
        <strain evidence="3 4">CP153-2</strain>
    </source>
</reference>
<evidence type="ECO:0000313" key="3">
    <source>
        <dbReference type="EMBL" id="PZA22507.1"/>
    </source>
</evidence>
<keyword evidence="2" id="KW-0472">Membrane</keyword>
<evidence type="ECO:0008006" key="5">
    <source>
        <dbReference type="Google" id="ProtNLM"/>
    </source>
</evidence>
<keyword evidence="4" id="KW-1185">Reference proteome</keyword>
<protein>
    <recommendedName>
        <fullName evidence="5">DUF3618 domain-containing protein</fullName>
    </recommendedName>
</protein>
<proteinExistence type="predicted"/>
<gene>
    <name evidence="3" type="ORF">DMO24_04650</name>
</gene>
<dbReference type="AlphaFoldDB" id="A0A323VCP9"/>
<sequence length="123" mass="13383">MARDVGHSAHPAPPSPRRTHEPAHPGHRRVPVNGPDERRPADAAAPADPDAIRAEIEATREQLAATVDELAHRLDVPSRARERVLRTRDTAVETYRESPPAVLGAAAALVAVVVGIVVWRRKR</sequence>
<evidence type="ECO:0000256" key="2">
    <source>
        <dbReference type="SAM" id="Phobius"/>
    </source>
</evidence>
<dbReference type="OrthoDB" id="4562250at2"/>
<feature type="region of interest" description="Disordered" evidence="1">
    <location>
        <begin position="1"/>
        <end position="50"/>
    </location>
</feature>
<comment type="caution">
    <text evidence="3">The sequence shown here is derived from an EMBL/GenBank/DDBJ whole genome shotgun (WGS) entry which is preliminary data.</text>
</comment>
<organism evidence="3 4">
    <name type="scientific">Modestobacter versicolor</name>
    <dbReference type="NCBI Taxonomy" id="429133"/>
    <lineage>
        <taxon>Bacteria</taxon>
        <taxon>Bacillati</taxon>
        <taxon>Actinomycetota</taxon>
        <taxon>Actinomycetes</taxon>
        <taxon>Geodermatophilales</taxon>
        <taxon>Geodermatophilaceae</taxon>
        <taxon>Modestobacter</taxon>
    </lineage>
</organism>
<dbReference type="InterPro" id="IPR022062">
    <property type="entry name" value="DUF3618"/>
</dbReference>
<keyword evidence="2" id="KW-1133">Transmembrane helix</keyword>
<dbReference type="EMBL" id="QKNV01000029">
    <property type="protein sequence ID" value="PZA22507.1"/>
    <property type="molecule type" value="Genomic_DNA"/>
</dbReference>